<dbReference type="InterPro" id="IPR022385">
    <property type="entry name" value="Rhs_assc_core"/>
</dbReference>
<comment type="caution">
    <text evidence="1">The sequence shown here is derived from an EMBL/GenBank/DDBJ whole genome shotgun (WGS) entry which is preliminary data.</text>
</comment>
<evidence type="ECO:0008006" key="3">
    <source>
        <dbReference type="Google" id="ProtNLM"/>
    </source>
</evidence>
<name>A0A6I4SRV4_9SPHN</name>
<dbReference type="PANTHER" id="PTHR32305:SF15">
    <property type="entry name" value="PROTEIN RHSA-RELATED"/>
    <property type="match status" value="1"/>
</dbReference>
<dbReference type="AlphaFoldDB" id="A0A6I4SRV4"/>
<gene>
    <name evidence="1" type="ORF">GRI36_12340</name>
</gene>
<dbReference type="Gene3D" id="2.180.10.10">
    <property type="entry name" value="RHS repeat-associated core"/>
    <property type="match status" value="1"/>
</dbReference>
<dbReference type="OrthoDB" id="6057489at2"/>
<keyword evidence="2" id="KW-1185">Reference proteome</keyword>
<dbReference type="PANTHER" id="PTHR32305">
    <property type="match status" value="1"/>
</dbReference>
<sequence>MAFRRYDPFGRLYQVTDSGSNITRFHYDRDALIGEYNASGNQLQRYIHGPGAGDDPLIRYPGNSTARTDAHYLYADRLGSIVQEVKRDGTVTAINTYDAYGIPGASSGINNLGRFRYTGQTWIPELGMYYYKARMYSPTLGRFMQTDPIGYSDGMNIYTYVGNDPLNMVDPSGLAGTVVGDHICFKVRVTVGKNISRTEWRCVYDPLNASDKNRRYGGFLSRADELKARARAKVDSGLPGCGGRACLQEQITEEEKCDASAEASSGASAIAATEAAAAFGLDISSKTSIKLPSVVKAARPFLLLDSGKWTAISAITQVSYQVRGCTASHSVE</sequence>
<dbReference type="EMBL" id="WTYS01000001">
    <property type="protein sequence ID" value="MXO57667.1"/>
    <property type="molecule type" value="Genomic_DNA"/>
</dbReference>
<evidence type="ECO:0000313" key="2">
    <source>
        <dbReference type="Proteomes" id="UP000468943"/>
    </source>
</evidence>
<dbReference type="PRINTS" id="PR00394">
    <property type="entry name" value="RHSPROTEIN"/>
</dbReference>
<dbReference type="NCBIfam" id="TIGR03696">
    <property type="entry name" value="Rhs_assc_core"/>
    <property type="match status" value="1"/>
</dbReference>
<accession>A0A6I4SRV4</accession>
<protein>
    <recommendedName>
        <fullName evidence="3">RHS repeat-associated core domain-containing protein</fullName>
    </recommendedName>
</protein>
<dbReference type="Proteomes" id="UP000468943">
    <property type="component" value="Unassembled WGS sequence"/>
</dbReference>
<reference evidence="1 2" key="1">
    <citation type="submission" date="2019-12" db="EMBL/GenBank/DDBJ databases">
        <title>Genomic-based taxomic classification of the family Erythrobacteraceae.</title>
        <authorList>
            <person name="Xu L."/>
        </authorList>
    </citation>
    <scope>NUCLEOTIDE SEQUENCE [LARGE SCALE GENOMIC DNA]</scope>
    <source>
        <strain evidence="1 2">JCM 17802</strain>
    </source>
</reference>
<evidence type="ECO:0000313" key="1">
    <source>
        <dbReference type="EMBL" id="MXO57667.1"/>
    </source>
</evidence>
<proteinExistence type="predicted"/>
<dbReference type="InterPro" id="IPR050708">
    <property type="entry name" value="T6SS_VgrG/RHS"/>
</dbReference>
<organism evidence="1 2">
    <name type="scientific">Pontixanthobacter gangjinensis</name>
    <dbReference type="NCBI Taxonomy" id="1028742"/>
    <lineage>
        <taxon>Bacteria</taxon>
        <taxon>Pseudomonadati</taxon>
        <taxon>Pseudomonadota</taxon>
        <taxon>Alphaproteobacteria</taxon>
        <taxon>Sphingomonadales</taxon>
        <taxon>Erythrobacteraceae</taxon>
        <taxon>Pontixanthobacter</taxon>
    </lineage>
</organism>